<organism evidence="6 7">
    <name type="scientific">Setomelanomma holmii</name>
    <dbReference type="NCBI Taxonomy" id="210430"/>
    <lineage>
        <taxon>Eukaryota</taxon>
        <taxon>Fungi</taxon>
        <taxon>Dikarya</taxon>
        <taxon>Ascomycota</taxon>
        <taxon>Pezizomycotina</taxon>
        <taxon>Dothideomycetes</taxon>
        <taxon>Pleosporomycetidae</taxon>
        <taxon>Pleosporales</taxon>
        <taxon>Pleosporineae</taxon>
        <taxon>Phaeosphaeriaceae</taxon>
        <taxon>Setomelanomma</taxon>
    </lineage>
</organism>
<dbReference type="Pfam" id="PF00071">
    <property type="entry name" value="Ras"/>
    <property type="match status" value="1"/>
</dbReference>
<dbReference type="PRINTS" id="PR00449">
    <property type="entry name" value="RASTRNSFRMNG"/>
</dbReference>
<feature type="compositionally biased region" description="Basic and acidic residues" evidence="5">
    <location>
        <begin position="200"/>
        <end position="227"/>
    </location>
</feature>
<dbReference type="PROSITE" id="PS51419">
    <property type="entry name" value="RAB"/>
    <property type="match status" value="1"/>
</dbReference>
<accession>A0A9P4H5Z3</accession>
<dbReference type="EMBL" id="ML978216">
    <property type="protein sequence ID" value="KAF2028174.1"/>
    <property type="molecule type" value="Genomic_DNA"/>
</dbReference>
<comment type="caution">
    <text evidence="6">The sequence shown here is derived from an EMBL/GenBank/DDBJ whole genome shotgun (WGS) entry which is preliminary data.</text>
</comment>
<evidence type="ECO:0000256" key="5">
    <source>
        <dbReference type="SAM" id="MobiDB-lite"/>
    </source>
</evidence>
<evidence type="ECO:0000313" key="6">
    <source>
        <dbReference type="EMBL" id="KAF2028174.1"/>
    </source>
</evidence>
<dbReference type="OrthoDB" id="10002389at2759"/>
<dbReference type="EC" id="3.6.5.2" evidence="2"/>
<dbReference type="AlphaFoldDB" id="A0A9P4H5Z3"/>
<name>A0A9P4H5Z3_9PLEO</name>
<proteinExistence type="inferred from homology"/>
<sequence length="244" mass="28005">MYTNEGFIVPAPGDPPAEGIVVFGEARVGKTCFIDMLTQGRHFVSYTGVLTEDPRHRMVVDNEPVHTEIMDLSSTIIRNADATFASDMFMDFFTRASGVVLLYDITDLASFEHITNQAYMYVWMCKRCRGVKGSCEFVLVGNKADVLQTQPRKREVDTELAEQWAQSQGMRHFEITTNERELVQDVVHALVRAMRRAKRRSESERDNEEREAKYSKSKEKSRVELNRTSLKDKIRRVVDKRGDA</sequence>
<dbReference type="InterPro" id="IPR001806">
    <property type="entry name" value="Small_GTPase"/>
</dbReference>
<gene>
    <name evidence="6" type="ORF">EK21DRAFT_70273</name>
</gene>
<dbReference type="GO" id="GO:0005525">
    <property type="term" value="F:GTP binding"/>
    <property type="evidence" value="ECO:0007669"/>
    <property type="project" value="InterPro"/>
</dbReference>
<evidence type="ECO:0000256" key="1">
    <source>
        <dbReference type="ARBA" id="ARBA00008344"/>
    </source>
</evidence>
<dbReference type="GO" id="GO:0003925">
    <property type="term" value="F:G protein activity"/>
    <property type="evidence" value="ECO:0007669"/>
    <property type="project" value="UniProtKB-EC"/>
</dbReference>
<keyword evidence="3 6" id="KW-0378">Hydrolase</keyword>
<comment type="catalytic activity">
    <reaction evidence="4">
        <text>GTP + H2O = GDP + phosphate + H(+)</text>
        <dbReference type="Rhea" id="RHEA:19669"/>
        <dbReference type="ChEBI" id="CHEBI:15377"/>
        <dbReference type="ChEBI" id="CHEBI:15378"/>
        <dbReference type="ChEBI" id="CHEBI:37565"/>
        <dbReference type="ChEBI" id="CHEBI:43474"/>
        <dbReference type="ChEBI" id="CHEBI:58189"/>
        <dbReference type="EC" id="3.6.5.2"/>
    </reaction>
</comment>
<dbReference type="SUPFAM" id="SSF52540">
    <property type="entry name" value="P-loop containing nucleoside triphosphate hydrolases"/>
    <property type="match status" value="1"/>
</dbReference>
<evidence type="ECO:0000256" key="2">
    <source>
        <dbReference type="ARBA" id="ARBA00011984"/>
    </source>
</evidence>
<evidence type="ECO:0000313" key="7">
    <source>
        <dbReference type="Proteomes" id="UP000799777"/>
    </source>
</evidence>
<comment type="similarity">
    <text evidence="1">Belongs to the small GTPase superfamily. Ras family.</text>
</comment>
<dbReference type="Gene3D" id="3.40.50.300">
    <property type="entry name" value="P-loop containing nucleotide triphosphate hydrolases"/>
    <property type="match status" value="1"/>
</dbReference>
<dbReference type="PANTHER" id="PTHR45704">
    <property type="entry name" value="RAS-LIKE FAMILY MEMBER 11"/>
    <property type="match status" value="1"/>
</dbReference>
<dbReference type="SMART" id="SM00173">
    <property type="entry name" value="RAS"/>
    <property type="match status" value="1"/>
</dbReference>
<dbReference type="Proteomes" id="UP000799777">
    <property type="component" value="Unassembled WGS sequence"/>
</dbReference>
<dbReference type="InterPro" id="IPR051065">
    <property type="entry name" value="Ras-related_GTPase"/>
</dbReference>
<dbReference type="PROSITE" id="PS51421">
    <property type="entry name" value="RAS"/>
    <property type="match status" value="1"/>
</dbReference>
<protein>
    <recommendedName>
        <fullName evidence="2">small monomeric GTPase</fullName>
        <ecNumber evidence="2">3.6.5.2</ecNumber>
    </recommendedName>
</protein>
<reference evidence="6" key="1">
    <citation type="journal article" date="2020" name="Stud. Mycol.">
        <title>101 Dothideomycetes genomes: a test case for predicting lifestyles and emergence of pathogens.</title>
        <authorList>
            <person name="Haridas S."/>
            <person name="Albert R."/>
            <person name="Binder M."/>
            <person name="Bloem J."/>
            <person name="Labutti K."/>
            <person name="Salamov A."/>
            <person name="Andreopoulos B."/>
            <person name="Baker S."/>
            <person name="Barry K."/>
            <person name="Bills G."/>
            <person name="Bluhm B."/>
            <person name="Cannon C."/>
            <person name="Castanera R."/>
            <person name="Culley D."/>
            <person name="Daum C."/>
            <person name="Ezra D."/>
            <person name="Gonzalez J."/>
            <person name="Henrissat B."/>
            <person name="Kuo A."/>
            <person name="Liang C."/>
            <person name="Lipzen A."/>
            <person name="Lutzoni F."/>
            <person name="Magnuson J."/>
            <person name="Mondo S."/>
            <person name="Nolan M."/>
            <person name="Ohm R."/>
            <person name="Pangilinan J."/>
            <person name="Park H.-J."/>
            <person name="Ramirez L."/>
            <person name="Alfaro M."/>
            <person name="Sun H."/>
            <person name="Tritt A."/>
            <person name="Yoshinaga Y."/>
            <person name="Zwiers L.-H."/>
            <person name="Turgeon B."/>
            <person name="Goodwin S."/>
            <person name="Spatafora J."/>
            <person name="Crous P."/>
            <person name="Grigoriev I."/>
        </authorList>
    </citation>
    <scope>NUCLEOTIDE SEQUENCE</scope>
    <source>
        <strain evidence="6">CBS 110217</strain>
    </source>
</reference>
<dbReference type="InterPro" id="IPR027417">
    <property type="entry name" value="P-loop_NTPase"/>
</dbReference>
<evidence type="ECO:0000256" key="3">
    <source>
        <dbReference type="ARBA" id="ARBA00022801"/>
    </source>
</evidence>
<evidence type="ECO:0000256" key="4">
    <source>
        <dbReference type="ARBA" id="ARBA00048098"/>
    </source>
</evidence>
<feature type="region of interest" description="Disordered" evidence="5">
    <location>
        <begin position="197"/>
        <end position="227"/>
    </location>
</feature>
<keyword evidence="7" id="KW-1185">Reference proteome</keyword>
<dbReference type="SMART" id="SM00175">
    <property type="entry name" value="RAB"/>
    <property type="match status" value="1"/>
</dbReference>